<comment type="caution">
    <text evidence="2">The sequence shown here is derived from an EMBL/GenBank/DDBJ whole genome shotgun (WGS) entry which is preliminary data.</text>
</comment>
<accession>A0A1Y1YC72</accession>
<gene>
    <name evidence="2" type="ORF">BCR34DRAFT_607906</name>
</gene>
<protein>
    <submittedName>
        <fullName evidence="2">Uncharacterized protein</fullName>
    </submittedName>
</protein>
<organism evidence="2 3">
    <name type="scientific">Clohesyomyces aquaticus</name>
    <dbReference type="NCBI Taxonomy" id="1231657"/>
    <lineage>
        <taxon>Eukaryota</taxon>
        <taxon>Fungi</taxon>
        <taxon>Dikarya</taxon>
        <taxon>Ascomycota</taxon>
        <taxon>Pezizomycotina</taxon>
        <taxon>Dothideomycetes</taxon>
        <taxon>Pleosporomycetidae</taxon>
        <taxon>Pleosporales</taxon>
        <taxon>Lindgomycetaceae</taxon>
        <taxon>Clohesyomyces</taxon>
    </lineage>
</organism>
<dbReference type="EMBL" id="MCFA01000275">
    <property type="protein sequence ID" value="ORX95535.1"/>
    <property type="molecule type" value="Genomic_DNA"/>
</dbReference>
<evidence type="ECO:0000256" key="1">
    <source>
        <dbReference type="SAM" id="MobiDB-lite"/>
    </source>
</evidence>
<evidence type="ECO:0000313" key="3">
    <source>
        <dbReference type="Proteomes" id="UP000193144"/>
    </source>
</evidence>
<feature type="compositionally biased region" description="Basic and acidic residues" evidence="1">
    <location>
        <begin position="61"/>
        <end position="72"/>
    </location>
</feature>
<keyword evidence="3" id="KW-1185">Reference proteome</keyword>
<sequence>MDDLYKEAGPDFRVHEDCPDYGLTALVASVEEMVDSREKYMKRMEYYDAYCKVEAEKLQEQKDKWRAEQESKGEDEEDEDKEGEED</sequence>
<feature type="region of interest" description="Disordered" evidence="1">
    <location>
        <begin position="61"/>
        <end position="86"/>
    </location>
</feature>
<dbReference type="Proteomes" id="UP000193144">
    <property type="component" value="Unassembled WGS sequence"/>
</dbReference>
<dbReference type="AlphaFoldDB" id="A0A1Y1YC72"/>
<reference evidence="2 3" key="1">
    <citation type="submission" date="2016-07" db="EMBL/GenBank/DDBJ databases">
        <title>Pervasive Adenine N6-methylation of Active Genes in Fungi.</title>
        <authorList>
            <consortium name="DOE Joint Genome Institute"/>
            <person name="Mondo S.J."/>
            <person name="Dannebaum R.O."/>
            <person name="Kuo R.C."/>
            <person name="Labutti K."/>
            <person name="Haridas S."/>
            <person name="Kuo A."/>
            <person name="Salamov A."/>
            <person name="Ahrendt S.R."/>
            <person name="Lipzen A."/>
            <person name="Sullivan W."/>
            <person name="Andreopoulos W.B."/>
            <person name="Clum A."/>
            <person name="Lindquist E."/>
            <person name="Daum C."/>
            <person name="Ramamoorthy G.K."/>
            <person name="Gryganskyi A."/>
            <person name="Culley D."/>
            <person name="Magnuson J.K."/>
            <person name="James T.Y."/>
            <person name="O'Malley M.A."/>
            <person name="Stajich J.E."/>
            <person name="Spatafora J.W."/>
            <person name="Visel A."/>
            <person name="Grigoriev I.V."/>
        </authorList>
    </citation>
    <scope>NUCLEOTIDE SEQUENCE [LARGE SCALE GENOMIC DNA]</scope>
    <source>
        <strain evidence="2 3">CBS 115471</strain>
    </source>
</reference>
<evidence type="ECO:0000313" key="2">
    <source>
        <dbReference type="EMBL" id="ORX95535.1"/>
    </source>
</evidence>
<proteinExistence type="predicted"/>
<feature type="compositionally biased region" description="Acidic residues" evidence="1">
    <location>
        <begin position="73"/>
        <end position="86"/>
    </location>
</feature>
<name>A0A1Y1YC72_9PLEO</name>